<name>A0A0K8R8Q8_IXORI</name>
<dbReference type="InterPro" id="IPR002970">
    <property type="entry name" value="Tick_his-bd"/>
</dbReference>
<evidence type="ECO:0000256" key="1">
    <source>
        <dbReference type="SAM" id="SignalP"/>
    </source>
</evidence>
<keyword evidence="1" id="KW-0732">Signal</keyword>
<dbReference type="AlphaFoldDB" id="A0A0K8R8Q8"/>
<dbReference type="GO" id="GO:0043176">
    <property type="term" value="F:amine binding"/>
    <property type="evidence" value="ECO:0007669"/>
    <property type="project" value="InterPro"/>
</dbReference>
<proteinExistence type="evidence at transcript level"/>
<evidence type="ECO:0000313" key="2">
    <source>
        <dbReference type="EMBL" id="JAA67253.1"/>
    </source>
</evidence>
<feature type="chain" id="PRO_5005516819" evidence="1">
    <location>
        <begin position="19"/>
        <end position="214"/>
    </location>
</feature>
<dbReference type="PROSITE" id="PS51257">
    <property type="entry name" value="PROKAR_LIPOPROTEIN"/>
    <property type="match status" value="1"/>
</dbReference>
<dbReference type="Pfam" id="PF02098">
    <property type="entry name" value="His_binding"/>
    <property type="match status" value="1"/>
</dbReference>
<dbReference type="Gene3D" id="2.40.128.20">
    <property type="match status" value="1"/>
</dbReference>
<dbReference type="EMBL" id="GADI01006555">
    <property type="protein sequence ID" value="JAA67253.1"/>
    <property type="molecule type" value="mRNA"/>
</dbReference>
<accession>A0A0K8R8Q8</accession>
<dbReference type="InterPro" id="IPR012674">
    <property type="entry name" value="Calycin"/>
</dbReference>
<reference evidence="2" key="1">
    <citation type="submission" date="2012-12" db="EMBL/GenBank/DDBJ databases">
        <title>Identification and characterization of a phenylalanine ammonia-lyase gene family in Isatis indigotica Fort.</title>
        <authorList>
            <person name="Liu Q."/>
            <person name="Chen J."/>
            <person name="Zhou X."/>
            <person name="Di P."/>
            <person name="Xiao Y."/>
            <person name="Xuan H."/>
            <person name="Zhang L."/>
            <person name="Chen W."/>
        </authorList>
    </citation>
    <scope>NUCLEOTIDE SEQUENCE</scope>
    <source>
        <tissue evidence="2">Salivary gland</tissue>
    </source>
</reference>
<sequence length="214" mass="24345">MAKSSLVILFSLFACITSDENQLQKQEDDPAYKEHQNVEDMIEQQQTLYMLYRTYNTSGNYECQYIKFGTKSGLTYPDTTLGYRIPPKTHSETIKVTVTVKTTPYSRPIDGSTTPRSKPNTLFYKKVSEDESQDNTPHDYYLIYADANKCAVIRNPQQDGGFGCEMFVSTSSSEPSERCKSLYSSSCGSARNDVWKSNCEDAIKEEESIVWDDK</sequence>
<organism evidence="2">
    <name type="scientific">Ixodes ricinus</name>
    <name type="common">Common tick</name>
    <name type="synonym">Acarus ricinus</name>
    <dbReference type="NCBI Taxonomy" id="34613"/>
    <lineage>
        <taxon>Eukaryota</taxon>
        <taxon>Metazoa</taxon>
        <taxon>Ecdysozoa</taxon>
        <taxon>Arthropoda</taxon>
        <taxon>Chelicerata</taxon>
        <taxon>Arachnida</taxon>
        <taxon>Acari</taxon>
        <taxon>Parasitiformes</taxon>
        <taxon>Ixodida</taxon>
        <taxon>Ixodoidea</taxon>
        <taxon>Ixodidae</taxon>
        <taxon>Ixodinae</taxon>
        <taxon>Ixodes</taxon>
    </lineage>
</organism>
<dbReference type="GO" id="GO:0030682">
    <property type="term" value="P:symbiont-mediated perturbation of host defenses"/>
    <property type="evidence" value="ECO:0007669"/>
    <property type="project" value="InterPro"/>
</dbReference>
<feature type="signal peptide" evidence="1">
    <location>
        <begin position="1"/>
        <end position="18"/>
    </location>
</feature>
<dbReference type="SUPFAM" id="SSF50814">
    <property type="entry name" value="Lipocalins"/>
    <property type="match status" value="1"/>
</dbReference>
<protein>
    <submittedName>
        <fullName evidence="2">Putative salivary lipocalin</fullName>
    </submittedName>
</protein>